<dbReference type="AlphaFoldDB" id="A0A7G9Y430"/>
<dbReference type="PANTHER" id="PTHR34614:SF2">
    <property type="entry name" value="TRANSPOSASE IS4-LIKE DOMAIN-CONTAINING PROTEIN"/>
    <property type="match status" value="1"/>
</dbReference>
<dbReference type="Pfam" id="PF01609">
    <property type="entry name" value="DDE_Tnp_1"/>
    <property type="match status" value="1"/>
</dbReference>
<dbReference type="GO" id="GO:0004803">
    <property type="term" value="F:transposase activity"/>
    <property type="evidence" value="ECO:0007669"/>
    <property type="project" value="InterPro"/>
</dbReference>
<evidence type="ECO:0000259" key="1">
    <source>
        <dbReference type="Pfam" id="PF01609"/>
    </source>
</evidence>
<protein>
    <recommendedName>
        <fullName evidence="1">Transposase IS4-like domain-containing protein</fullName>
    </recommendedName>
</protein>
<dbReference type="EMBL" id="MT630762">
    <property type="protein sequence ID" value="QNO42764.1"/>
    <property type="molecule type" value="Genomic_DNA"/>
</dbReference>
<dbReference type="PANTHER" id="PTHR34614">
    <property type="match status" value="1"/>
</dbReference>
<dbReference type="NCBIfam" id="NF033559">
    <property type="entry name" value="transpos_IS1634"/>
    <property type="match status" value="1"/>
</dbReference>
<evidence type="ECO:0000313" key="2">
    <source>
        <dbReference type="EMBL" id="QNO41828.1"/>
    </source>
</evidence>
<dbReference type="EMBL" id="MT630674">
    <property type="protein sequence ID" value="QNO41828.1"/>
    <property type="molecule type" value="Genomic_DNA"/>
</dbReference>
<organism evidence="3">
    <name type="scientific">Candidatus Methanogaster sp. ANME-2c ERB4</name>
    <dbReference type="NCBI Taxonomy" id="2759911"/>
    <lineage>
        <taxon>Archaea</taxon>
        <taxon>Methanobacteriati</taxon>
        <taxon>Methanobacteriota</taxon>
        <taxon>Stenosarchaea group</taxon>
        <taxon>Methanomicrobia</taxon>
        <taxon>Methanosarcinales</taxon>
        <taxon>ANME-2 cluster</taxon>
        <taxon>Candidatus Methanogasteraceae</taxon>
        <taxon>Candidatus Methanogaster</taxon>
    </lineage>
</organism>
<feature type="domain" description="Transposase IS4-like" evidence="1">
    <location>
        <begin position="165"/>
        <end position="464"/>
    </location>
</feature>
<evidence type="ECO:0000313" key="3">
    <source>
        <dbReference type="EMBL" id="QNO42764.1"/>
    </source>
</evidence>
<dbReference type="SUPFAM" id="SSF53098">
    <property type="entry name" value="Ribonuclease H-like"/>
    <property type="match status" value="1"/>
</dbReference>
<dbReference type="InterPro" id="IPR002559">
    <property type="entry name" value="Transposase_11"/>
</dbReference>
<dbReference type="InterPro" id="IPR047654">
    <property type="entry name" value="IS1634_transpos"/>
</dbReference>
<proteinExistence type="predicted"/>
<dbReference type="GO" id="GO:0006313">
    <property type="term" value="P:DNA transposition"/>
    <property type="evidence" value="ECO:0007669"/>
    <property type="project" value="InterPro"/>
</dbReference>
<dbReference type="GO" id="GO:0003677">
    <property type="term" value="F:DNA binding"/>
    <property type="evidence" value="ECO:0007669"/>
    <property type="project" value="InterPro"/>
</dbReference>
<dbReference type="InterPro" id="IPR012337">
    <property type="entry name" value="RNaseH-like_sf"/>
</dbReference>
<sequence>MSWNVHIVRRKTKAYVALKKNKREGTKVISSYIYLGPIIEAVKILADLQTKPLIDEMEISYSGETILGKMANSISLTKVLEKYTGDKRVAEVLRNIIILRALFPESKRKLVQVRMEHSILKYSTDMRYFEEVYLFMDEIYDNLGDVTYDLITNALKKYQLDLKYLIIDATRIKIWKDKETGLVRFGYSSRNEIKSLPQVNLVLGVNSQQVPLFANTYPGNTSDVKMFEDFIHRINTRYRSLTRKVKNKFMIFDQGNVNEGNIEYLRTFKKDGIYFVSMVRANSTPRFTKEVDKSDMPLIYSSEKSKNERTCIYGTLIDGKVYKKRSRVLVCYNPDLMEQKCQTIDRRVAAVEQAVEDGGSLEDVLKLISKYNLKRALKPVEETGKLKLEVNETEIDARKEQYGFFTLFTNHPGVSAEDMIAIYKSMNLVEEGFRALKSDSKIDPVYHSEDMRIETHTVLVVAGYLLISLLRAILYNSGITYSFGGLTDIIRSGNAVEGFYEHEQLRNRLYIQRPVKSAADLEVIFRELKIKVPMFDVKEVVPTNNS</sequence>
<name>A0A7G9Y430_9EURY</name>
<reference evidence="3" key="1">
    <citation type="submission" date="2020-06" db="EMBL/GenBank/DDBJ databases">
        <title>Unique genomic features of the anaerobic methanotrophic archaea.</title>
        <authorList>
            <person name="Chadwick G.L."/>
            <person name="Skennerton C.T."/>
            <person name="Laso-Perez R."/>
            <person name="Leu A.O."/>
            <person name="Speth D.R."/>
            <person name="Yu H."/>
            <person name="Morgan-Lang C."/>
            <person name="Hatzenpichler R."/>
            <person name="Goudeau D."/>
            <person name="Malmstrom R."/>
            <person name="Brazelton W.J."/>
            <person name="Woyke T."/>
            <person name="Hallam S.J."/>
            <person name="Tyson G.W."/>
            <person name="Wegener G."/>
            <person name="Boetius A."/>
            <person name="Orphan V."/>
        </authorList>
    </citation>
    <scope>NUCLEOTIDE SEQUENCE</scope>
</reference>
<gene>
    <name evidence="3" type="ORF">JGNACFCI_00001</name>
    <name evidence="2" type="ORF">LAHICIGM_00001</name>
</gene>
<accession>A0A7G9Y430</accession>